<sequence length="390" mass="40663">MSEVHANGRSILHKGDGLTQISGPPDVCKTPSPGGPVPIPYPNIAMDSDLAQATKAVKIGGNPVAHEGSNLRTSTGDEAGTAGGGIMSSKTKGKLTFGSSSIDVKFEGKGVARFMDVTHHNGNTFNTSLVAKGEVGYGDDPIDGEECIICEEAKSKHKLVPADDVVKKANDLRAALQDKNGAFAKAFVTKSGSATPLKKGVMIGVLSCQCEARKQYAGLAGGKYDDGQYKLSADAFEVEAGNLGLVPVVTMPTPPPRTGFASPTGPSGFGTISEPQWSDTLQRVAEAHNERGRGNPPLFCAAPKMIQKCLADGHKPGTLIEIWVSMKSDSTVAVSSIFGLVADRSTTPPTVSGEWMKNKEFGDGDTVPSCTTCQVICTGMVCRLGQPPCP</sequence>
<keyword evidence="3" id="KW-1185">Reference proteome</keyword>
<evidence type="ECO:0000313" key="3">
    <source>
        <dbReference type="Proteomes" id="UP001164459"/>
    </source>
</evidence>
<accession>A0ABY7H8Q1</accession>
<evidence type="ECO:0000256" key="1">
    <source>
        <dbReference type="SAM" id="MobiDB-lite"/>
    </source>
</evidence>
<gene>
    <name evidence="2" type="ORF">O0S08_05670</name>
</gene>
<feature type="region of interest" description="Disordered" evidence="1">
    <location>
        <begin position="1"/>
        <end position="25"/>
    </location>
</feature>
<protein>
    <submittedName>
        <fullName evidence="2">DUF4150 domain-containing protein</fullName>
    </submittedName>
</protein>
<dbReference type="EMBL" id="CP114040">
    <property type="protein sequence ID" value="WAS95632.1"/>
    <property type="molecule type" value="Genomic_DNA"/>
</dbReference>
<dbReference type="Pfam" id="PF13665">
    <property type="entry name" value="Tox-PAAR-like"/>
    <property type="match status" value="1"/>
</dbReference>
<dbReference type="RefSeq" id="WP_269037978.1">
    <property type="nucleotide sequence ID" value="NZ_CP114040.1"/>
</dbReference>
<reference evidence="2" key="1">
    <citation type="submission" date="2022-11" db="EMBL/GenBank/DDBJ databases">
        <title>Minimal conservation of predation-associated metabolite biosynthetic gene clusters underscores biosynthetic potential of Myxococcota including descriptions for ten novel species: Archangium lansinium sp. nov., Myxococcus landrumus sp. nov., Nannocystis bai.</title>
        <authorList>
            <person name="Ahearne A."/>
            <person name="Stevens C."/>
            <person name="Dowd S."/>
        </authorList>
    </citation>
    <scope>NUCLEOTIDE SEQUENCE</scope>
    <source>
        <strain evidence="2">Fl3</strain>
    </source>
</reference>
<evidence type="ECO:0000313" key="2">
    <source>
        <dbReference type="EMBL" id="WAS95632.1"/>
    </source>
</evidence>
<feature type="region of interest" description="Disordered" evidence="1">
    <location>
        <begin position="61"/>
        <end position="90"/>
    </location>
</feature>
<name>A0ABY7H8Q1_9BACT</name>
<organism evidence="2 3">
    <name type="scientific">Nannocystis punicea</name>
    <dbReference type="NCBI Taxonomy" id="2995304"/>
    <lineage>
        <taxon>Bacteria</taxon>
        <taxon>Pseudomonadati</taxon>
        <taxon>Myxococcota</taxon>
        <taxon>Polyangia</taxon>
        <taxon>Nannocystales</taxon>
        <taxon>Nannocystaceae</taxon>
        <taxon>Nannocystis</taxon>
    </lineage>
</organism>
<dbReference type="CDD" id="cd14740">
    <property type="entry name" value="PAAR_4"/>
    <property type="match status" value="1"/>
</dbReference>
<proteinExistence type="predicted"/>
<dbReference type="Proteomes" id="UP001164459">
    <property type="component" value="Chromosome"/>
</dbReference>